<reference evidence="1 2" key="1">
    <citation type="submission" date="2019-06" db="EMBL/GenBank/DDBJ databases">
        <title>Sequencing the genomes of 1000 actinobacteria strains.</title>
        <authorList>
            <person name="Klenk H.-P."/>
        </authorList>
    </citation>
    <scope>NUCLEOTIDE SEQUENCE [LARGE SCALE GENOMIC DNA]</scope>
    <source>
        <strain evidence="1 2">DSM 45511</strain>
    </source>
</reference>
<dbReference type="OrthoDB" id="4538973at2"/>
<organism evidence="1 2">
    <name type="scientific">Pseudonocardia cypriaca</name>
    <dbReference type="NCBI Taxonomy" id="882449"/>
    <lineage>
        <taxon>Bacteria</taxon>
        <taxon>Bacillati</taxon>
        <taxon>Actinomycetota</taxon>
        <taxon>Actinomycetes</taxon>
        <taxon>Pseudonocardiales</taxon>
        <taxon>Pseudonocardiaceae</taxon>
        <taxon>Pseudonocardia</taxon>
    </lineage>
</organism>
<proteinExistence type="predicted"/>
<evidence type="ECO:0000313" key="2">
    <source>
        <dbReference type="Proteomes" id="UP000319818"/>
    </source>
</evidence>
<protein>
    <submittedName>
        <fullName evidence="1">Uncharacterized protein</fullName>
    </submittedName>
</protein>
<keyword evidence="2" id="KW-1185">Reference proteome</keyword>
<dbReference type="EMBL" id="VFPH01000001">
    <property type="protein sequence ID" value="TQM45409.1"/>
    <property type="molecule type" value="Genomic_DNA"/>
</dbReference>
<comment type="caution">
    <text evidence="1">The sequence shown here is derived from an EMBL/GenBank/DDBJ whole genome shotgun (WGS) entry which is preliminary data.</text>
</comment>
<dbReference type="AlphaFoldDB" id="A0A543GH52"/>
<name>A0A543GH52_9PSEU</name>
<accession>A0A543GH52</accession>
<dbReference type="RefSeq" id="WP_142100966.1">
    <property type="nucleotide sequence ID" value="NZ_VFPH01000001.1"/>
</dbReference>
<dbReference type="Proteomes" id="UP000319818">
    <property type="component" value="Unassembled WGS sequence"/>
</dbReference>
<evidence type="ECO:0000313" key="1">
    <source>
        <dbReference type="EMBL" id="TQM45409.1"/>
    </source>
</evidence>
<gene>
    <name evidence="1" type="ORF">FB388_2809</name>
</gene>
<sequence length="240" mass="23130">MSRFAPLITLGTVAALGGGLLLVNTTVLGPPATTAGTAVAAPPVVAAEVAPGAAPDAGPAPNAAAPPVPPAAAPVAPAVVQAAYTGRSAGNEVTVALAVKDGKAVAYVCDGKKVEAWLDGTITGADLQLSGADGKPGITATVTDAATLGTVTVGGEELPFAAESVATPAGLYEGRAAVRGVLTRIGWIVDEDGKVTGVANAGGTRRPAPALNPADPAATTIDGVPVTVTALDGSAPVVRR</sequence>